<accession>A0ABU1E973</accession>
<protein>
    <submittedName>
        <fullName evidence="1">Uncharacterized protein</fullName>
    </submittedName>
</protein>
<dbReference type="Proteomes" id="UP001260959">
    <property type="component" value="Unassembled WGS sequence"/>
</dbReference>
<dbReference type="EMBL" id="JAVIXS010000020">
    <property type="protein sequence ID" value="MDR4954318.1"/>
    <property type="molecule type" value="Genomic_DNA"/>
</dbReference>
<proteinExistence type="predicted"/>
<keyword evidence="2" id="KW-1185">Reference proteome</keyword>
<dbReference type="RefSeq" id="WP_079241515.1">
    <property type="nucleotide sequence ID" value="NZ_JAVIXS010000020.1"/>
</dbReference>
<organism evidence="1 2">
    <name type="scientific">Chryseobacterium metallicongregator</name>
    <dbReference type="NCBI Taxonomy" id="3073042"/>
    <lineage>
        <taxon>Bacteria</taxon>
        <taxon>Pseudomonadati</taxon>
        <taxon>Bacteroidota</taxon>
        <taxon>Flavobacteriia</taxon>
        <taxon>Flavobacteriales</taxon>
        <taxon>Weeksellaceae</taxon>
        <taxon>Chryseobacterium group</taxon>
        <taxon>Chryseobacterium</taxon>
    </lineage>
</organism>
<evidence type="ECO:0000313" key="2">
    <source>
        <dbReference type="Proteomes" id="UP001260959"/>
    </source>
</evidence>
<comment type="caution">
    <text evidence="1">The sequence shown here is derived from an EMBL/GenBank/DDBJ whole genome shotgun (WGS) entry which is preliminary data.</text>
</comment>
<sequence>MDETKIESLDLINDKYLIDEYFKLKVNKELNIDIDLSSEYITAHNIVSKKLILVQTFSHVIIENPQLYLLLRSLIHNINSYHVTKNQMISDLNNT</sequence>
<reference evidence="1 2" key="1">
    <citation type="submission" date="2023-08" db="EMBL/GenBank/DDBJ databases">
        <authorList>
            <person name="Maltman C."/>
        </authorList>
    </citation>
    <scope>NUCLEOTIDE SEQUENCE [LARGE SCALE GENOMIC DNA]</scope>
    <source>
        <strain evidence="1 2">ES2</strain>
    </source>
</reference>
<gene>
    <name evidence="1" type="ORF">REB14_19225</name>
</gene>
<evidence type="ECO:0000313" key="1">
    <source>
        <dbReference type="EMBL" id="MDR4954318.1"/>
    </source>
</evidence>
<name>A0ABU1E973_9FLAO</name>